<evidence type="ECO:0000256" key="3">
    <source>
        <dbReference type="ARBA" id="ARBA00011918"/>
    </source>
</evidence>
<dbReference type="FunFam" id="1.10.10.10:FF:000214">
    <property type="entry name" value="Methylated-DNA--protein-cysteine methyltransferase"/>
    <property type="match status" value="1"/>
</dbReference>
<dbReference type="RefSeq" id="WP_232054593.1">
    <property type="nucleotide sequence ID" value="NZ_CP022115.1"/>
</dbReference>
<evidence type="ECO:0000256" key="4">
    <source>
        <dbReference type="ARBA" id="ARBA00022603"/>
    </source>
</evidence>
<evidence type="ECO:0000256" key="6">
    <source>
        <dbReference type="ARBA" id="ARBA00022763"/>
    </source>
</evidence>
<dbReference type="GO" id="GO:0032259">
    <property type="term" value="P:methylation"/>
    <property type="evidence" value="ECO:0007669"/>
    <property type="project" value="UniProtKB-KW"/>
</dbReference>
<reference evidence="11" key="1">
    <citation type="submission" date="2017-06" db="EMBL/GenBank/DDBJ databases">
        <title>Whole genome sequence of Laribacter hongkongensis LHGZ1.</title>
        <authorList>
            <person name="Chen D."/>
            <person name="Wu H."/>
            <person name="Chen J."/>
        </authorList>
    </citation>
    <scope>NUCLEOTIDE SEQUENCE [LARGE SCALE GENOMIC DNA]</scope>
    <source>
        <strain evidence="11">LHGZ1</strain>
    </source>
</reference>
<comment type="catalytic activity">
    <reaction evidence="1">
        <text>a 4-O-methyl-thymidine in DNA + L-cysteinyl-[protein] = a thymidine in DNA + S-methyl-L-cysteinyl-[protein]</text>
        <dbReference type="Rhea" id="RHEA:53428"/>
        <dbReference type="Rhea" id="RHEA-COMP:10131"/>
        <dbReference type="Rhea" id="RHEA-COMP:10132"/>
        <dbReference type="Rhea" id="RHEA-COMP:13555"/>
        <dbReference type="Rhea" id="RHEA-COMP:13556"/>
        <dbReference type="ChEBI" id="CHEBI:29950"/>
        <dbReference type="ChEBI" id="CHEBI:82612"/>
        <dbReference type="ChEBI" id="CHEBI:137386"/>
        <dbReference type="ChEBI" id="CHEBI:137387"/>
        <dbReference type="EC" id="2.1.1.63"/>
    </reaction>
</comment>
<dbReference type="GO" id="GO:0006281">
    <property type="term" value="P:DNA repair"/>
    <property type="evidence" value="ECO:0007669"/>
    <property type="project" value="UniProtKB-KW"/>
</dbReference>
<dbReference type="Proteomes" id="UP000197424">
    <property type="component" value="Chromosome"/>
</dbReference>
<dbReference type="CDD" id="cd06445">
    <property type="entry name" value="ATase"/>
    <property type="match status" value="1"/>
</dbReference>
<protein>
    <recommendedName>
        <fullName evidence="3">methylated-DNA--[protein]-cysteine S-methyltransferase</fullName>
        <ecNumber evidence="3">2.1.1.63</ecNumber>
    </recommendedName>
</protein>
<evidence type="ECO:0000256" key="8">
    <source>
        <dbReference type="ARBA" id="ARBA00049348"/>
    </source>
</evidence>
<comment type="similarity">
    <text evidence="2">Belongs to the MGMT family.</text>
</comment>
<dbReference type="InterPro" id="IPR014048">
    <property type="entry name" value="MethylDNA_cys_MeTrfase_DNA-bd"/>
</dbReference>
<name>A0A248LFH7_9NEIS</name>
<dbReference type="InterPro" id="IPR001497">
    <property type="entry name" value="MethylDNA_cys_MeTrfase_AS"/>
</dbReference>
<evidence type="ECO:0000256" key="2">
    <source>
        <dbReference type="ARBA" id="ARBA00008711"/>
    </source>
</evidence>
<accession>A0A248LFH7</accession>
<dbReference type="Pfam" id="PF01035">
    <property type="entry name" value="DNA_binding_1"/>
    <property type="match status" value="1"/>
</dbReference>
<dbReference type="EMBL" id="CP022115">
    <property type="protein sequence ID" value="ASJ23214.1"/>
    <property type="molecule type" value="Genomic_DNA"/>
</dbReference>
<dbReference type="PANTHER" id="PTHR10815">
    <property type="entry name" value="METHYLATED-DNA--PROTEIN-CYSTEINE METHYLTRANSFERASE"/>
    <property type="match status" value="1"/>
</dbReference>
<dbReference type="InterPro" id="IPR036217">
    <property type="entry name" value="MethylDNA_cys_MeTrfase_DNAb"/>
</dbReference>
<dbReference type="PANTHER" id="PTHR10815:SF13">
    <property type="entry name" value="METHYLATED-DNA--PROTEIN-CYSTEINE METHYLTRANSFERASE"/>
    <property type="match status" value="1"/>
</dbReference>
<keyword evidence="4 10" id="KW-0489">Methyltransferase</keyword>
<dbReference type="EC" id="2.1.1.63" evidence="3"/>
<dbReference type="NCBIfam" id="TIGR00589">
    <property type="entry name" value="ogt"/>
    <property type="match status" value="1"/>
</dbReference>
<evidence type="ECO:0000313" key="10">
    <source>
        <dbReference type="EMBL" id="ASJ23214.1"/>
    </source>
</evidence>
<dbReference type="AlphaFoldDB" id="A0A248LFH7"/>
<keyword evidence="7" id="KW-0234">DNA repair</keyword>
<dbReference type="SUPFAM" id="SSF46767">
    <property type="entry name" value="Methylated DNA-protein cysteine methyltransferase, C-terminal domain"/>
    <property type="match status" value="1"/>
</dbReference>
<gene>
    <name evidence="10" type="ORF">LHGZ1_0383</name>
</gene>
<keyword evidence="5 10" id="KW-0808">Transferase</keyword>
<evidence type="ECO:0000256" key="5">
    <source>
        <dbReference type="ARBA" id="ARBA00022679"/>
    </source>
</evidence>
<sequence>MPDCIVPMPWGGTLAIRVKDGALLSIDFLDAGTGLHAPEHPVACQVRDAVHGYLSCPHQSWPSIVRYPQGSMFQQRVWAAIAAIPVGQTRSYGELARQLDSSARAVGRACGDNPWPLLVPCHRVVAANGLGGFNHDRGDGMLAIKRWLLAHEQGERQAELF</sequence>
<organism evidence="10 11">
    <name type="scientific">Laribacter hongkongensis</name>
    <dbReference type="NCBI Taxonomy" id="168471"/>
    <lineage>
        <taxon>Bacteria</taxon>
        <taxon>Pseudomonadati</taxon>
        <taxon>Pseudomonadota</taxon>
        <taxon>Betaproteobacteria</taxon>
        <taxon>Neisseriales</taxon>
        <taxon>Aquaspirillaceae</taxon>
        <taxon>Laribacter</taxon>
    </lineage>
</organism>
<evidence type="ECO:0000256" key="1">
    <source>
        <dbReference type="ARBA" id="ARBA00001286"/>
    </source>
</evidence>
<dbReference type="Gene3D" id="1.10.10.10">
    <property type="entry name" value="Winged helix-like DNA-binding domain superfamily/Winged helix DNA-binding domain"/>
    <property type="match status" value="1"/>
</dbReference>
<proteinExistence type="inferred from homology"/>
<feature type="domain" description="Methylated-DNA-[protein]-cysteine S-methyltransferase DNA binding" evidence="9">
    <location>
        <begin position="73"/>
        <end position="153"/>
    </location>
</feature>
<evidence type="ECO:0000313" key="11">
    <source>
        <dbReference type="Proteomes" id="UP000197424"/>
    </source>
</evidence>
<dbReference type="PROSITE" id="PS00374">
    <property type="entry name" value="MGMT"/>
    <property type="match status" value="1"/>
</dbReference>
<dbReference type="InterPro" id="IPR036388">
    <property type="entry name" value="WH-like_DNA-bd_sf"/>
</dbReference>
<evidence type="ECO:0000259" key="9">
    <source>
        <dbReference type="Pfam" id="PF01035"/>
    </source>
</evidence>
<keyword evidence="6" id="KW-0227">DNA damage</keyword>
<comment type="catalytic activity">
    <reaction evidence="8">
        <text>a 6-O-methyl-2'-deoxyguanosine in DNA + L-cysteinyl-[protein] = S-methyl-L-cysteinyl-[protein] + a 2'-deoxyguanosine in DNA</text>
        <dbReference type="Rhea" id="RHEA:24000"/>
        <dbReference type="Rhea" id="RHEA-COMP:10131"/>
        <dbReference type="Rhea" id="RHEA-COMP:10132"/>
        <dbReference type="Rhea" id="RHEA-COMP:11367"/>
        <dbReference type="Rhea" id="RHEA-COMP:11368"/>
        <dbReference type="ChEBI" id="CHEBI:29950"/>
        <dbReference type="ChEBI" id="CHEBI:82612"/>
        <dbReference type="ChEBI" id="CHEBI:85445"/>
        <dbReference type="ChEBI" id="CHEBI:85448"/>
        <dbReference type="EC" id="2.1.1.63"/>
    </reaction>
</comment>
<evidence type="ECO:0000256" key="7">
    <source>
        <dbReference type="ARBA" id="ARBA00023204"/>
    </source>
</evidence>
<dbReference type="GO" id="GO:0003908">
    <property type="term" value="F:methylated-DNA-[protein]-cysteine S-methyltransferase activity"/>
    <property type="evidence" value="ECO:0007669"/>
    <property type="project" value="UniProtKB-EC"/>
</dbReference>